<reference evidence="4" key="2">
    <citation type="submission" date="2020-09" db="EMBL/GenBank/DDBJ databases">
        <authorList>
            <person name="Sun Q."/>
            <person name="Kim S."/>
        </authorList>
    </citation>
    <scope>NUCLEOTIDE SEQUENCE</scope>
    <source>
        <strain evidence="4">KCTC 32437</strain>
    </source>
</reference>
<keyword evidence="5" id="KW-1185">Reference proteome</keyword>
<organism evidence="4 5">
    <name type="scientific">Devosia pacifica</name>
    <dbReference type="NCBI Taxonomy" id="1335967"/>
    <lineage>
        <taxon>Bacteria</taxon>
        <taxon>Pseudomonadati</taxon>
        <taxon>Pseudomonadota</taxon>
        <taxon>Alphaproteobacteria</taxon>
        <taxon>Hyphomicrobiales</taxon>
        <taxon>Devosiaceae</taxon>
        <taxon>Devosia</taxon>
    </lineage>
</organism>
<dbReference type="PANTHER" id="PTHR11579">
    <property type="entry name" value="PROTEIN-L-ISOASPARTATE O-METHYLTRANSFERASE"/>
    <property type="match status" value="1"/>
</dbReference>
<comment type="caution">
    <text evidence="4">The sequence shown here is derived from an EMBL/GenBank/DDBJ whole genome shotgun (WGS) entry which is preliminary data.</text>
</comment>
<sequence length="217" mass="23911">MDYERARRAMVDNQLRTNNITDWRILKAMSLVPRERFLSPERKPLAYIDDVQSLGPLESKRFLAAPAPFARLIQLADIASTDRVLDIGAGTGYSCAVLARLGHDVTGLEADAALADEANRHLNELGVENAKVLHGRMQDAPEETFDVIVIEGSVEKAPDMVFPRLADDGRLVCLIAGNATGVAHVYRRTGDSVAGRAEFNLSLPPLEVLQREEDFVF</sequence>
<evidence type="ECO:0000256" key="3">
    <source>
        <dbReference type="ARBA" id="ARBA00030757"/>
    </source>
</evidence>
<dbReference type="CDD" id="cd02440">
    <property type="entry name" value="AdoMet_MTases"/>
    <property type="match status" value="1"/>
</dbReference>
<reference evidence="4" key="1">
    <citation type="journal article" date="2014" name="Int. J. Syst. Evol. Microbiol.">
        <title>Complete genome sequence of Corynebacterium casei LMG S-19264T (=DSM 44701T), isolated from a smear-ripened cheese.</title>
        <authorList>
            <consortium name="US DOE Joint Genome Institute (JGI-PGF)"/>
            <person name="Walter F."/>
            <person name="Albersmeier A."/>
            <person name="Kalinowski J."/>
            <person name="Ruckert C."/>
        </authorList>
    </citation>
    <scope>NUCLEOTIDE SEQUENCE</scope>
    <source>
        <strain evidence="4">KCTC 32437</strain>
    </source>
</reference>
<gene>
    <name evidence="4" type="ORF">GCM10007989_01490</name>
</gene>
<evidence type="ECO:0000256" key="2">
    <source>
        <dbReference type="ARBA" id="ARBA00013346"/>
    </source>
</evidence>
<evidence type="ECO:0000313" key="5">
    <source>
        <dbReference type="Proteomes" id="UP000646579"/>
    </source>
</evidence>
<proteinExistence type="inferred from homology"/>
<dbReference type="EMBL" id="BMZE01000001">
    <property type="protein sequence ID" value="GHA10902.1"/>
    <property type="molecule type" value="Genomic_DNA"/>
</dbReference>
<dbReference type="InterPro" id="IPR000682">
    <property type="entry name" value="PCMT"/>
</dbReference>
<dbReference type="Pfam" id="PF01135">
    <property type="entry name" value="PCMT"/>
    <property type="match status" value="1"/>
</dbReference>
<protein>
    <recommendedName>
        <fullName evidence="2">Protein-L-isoaspartate O-methyltransferase</fullName>
    </recommendedName>
    <alternativeName>
        <fullName evidence="3">Protein L-isoaspartyl methyltransferase</fullName>
    </alternativeName>
</protein>
<comment type="similarity">
    <text evidence="1">Belongs to the methyltransferase superfamily. L-isoaspartyl/D-aspartyl protein methyltransferase family.</text>
</comment>
<accession>A0A918RUW3</accession>
<dbReference type="Gene3D" id="3.40.50.150">
    <property type="entry name" value="Vaccinia Virus protein VP39"/>
    <property type="match status" value="1"/>
</dbReference>
<dbReference type="InterPro" id="IPR029063">
    <property type="entry name" value="SAM-dependent_MTases_sf"/>
</dbReference>
<name>A0A918RUW3_9HYPH</name>
<evidence type="ECO:0000313" key="4">
    <source>
        <dbReference type="EMBL" id="GHA10902.1"/>
    </source>
</evidence>
<dbReference type="GO" id="GO:0005737">
    <property type="term" value="C:cytoplasm"/>
    <property type="evidence" value="ECO:0007669"/>
    <property type="project" value="TreeGrafter"/>
</dbReference>
<dbReference type="GO" id="GO:0004719">
    <property type="term" value="F:protein-L-isoaspartate (D-aspartate) O-methyltransferase activity"/>
    <property type="evidence" value="ECO:0007669"/>
    <property type="project" value="InterPro"/>
</dbReference>
<evidence type="ECO:0000256" key="1">
    <source>
        <dbReference type="ARBA" id="ARBA00005369"/>
    </source>
</evidence>
<dbReference type="AlphaFoldDB" id="A0A918RUW3"/>
<dbReference type="Proteomes" id="UP000646579">
    <property type="component" value="Unassembled WGS sequence"/>
</dbReference>
<dbReference type="SUPFAM" id="SSF53335">
    <property type="entry name" value="S-adenosyl-L-methionine-dependent methyltransferases"/>
    <property type="match status" value="1"/>
</dbReference>
<dbReference type="RefSeq" id="WP_189422490.1">
    <property type="nucleotide sequence ID" value="NZ_BMZE01000001.1"/>
</dbReference>
<dbReference type="PANTHER" id="PTHR11579:SF18">
    <property type="entry name" value="PROTEIN-L-ISOASPARTATE O-METHYLTRANSFERASE"/>
    <property type="match status" value="1"/>
</dbReference>